<keyword evidence="1" id="KW-0472">Membrane</keyword>
<sequence length="173" mass="20173">MPQLISKDTISVANNGDFANFENRTIEEVITLTRIKLYLYIPYMYVYVALLMSDYVLQNKEFISFMNIIFVTEYKKLESFPYTMRCFSRAFVVGILWPYASVLYMATRNFSVNELLKFITNDLKGKISDETLESIENIKLTTDVENVFFRKLAIVITILIIILILTILKIVQS</sequence>
<evidence type="ECO:0000313" key="3">
    <source>
        <dbReference type="Proteomes" id="UP000182089"/>
    </source>
</evidence>
<feature type="transmembrane region" description="Helical" evidence="1">
    <location>
        <begin position="86"/>
        <end position="106"/>
    </location>
</feature>
<proteinExistence type="predicted"/>
<feature type="transmembrane region" description="Helical" evidence="1">
    <location>
        <begin position="152"/>
        <end position="171"/>
    </location>
</feature>
<evidence type="ECO:0000256" key="1">
    <source>
        <dbReference type="SAM" id="Phobius"/>
    </source>
</evidence>
<reference evidence="2 3" key="1">
    <citation type="submission" date="2016-10" db="EMBL/GenBank/DDBJ databases">
        <authorList>
            <person name="Varghese N."/>
            <person name="Submissions S."/>
        </authorList>
    </citation>
    <scope>NUCLEOTIDE SEQUENCE [LARGE SCALE GENOMIC DNA]</scope>
    <source>
        <strain evidence="2 3">WC1T17</strain>
    </source>
</reference>
<feature type="transmembrane region" description="Helical" evidence="1">
    <location>
        <begin position="37"/>
        <end position="57"/>
    </location>
</feature>
<protein>
    <submittedName>
        <fullName evidence="2">Uncharacterized protein</fullName>
    </submittedName>
</protein>
<keyword evidence="1" id="KW-0812">Transmembrane</keyword>
<keyword evidence="1" id="KW-1133">Transmembrane helix</keyword>
<dbReference type="EMBL" id="FOCC01000001">
    <property type="protein sequence ID" value="SEM31462.1"/>
    <property type="molecule type" value="Genomic_DNA"/>
</dbReference>
<evidence type="ECO:0000313" key="2">
    <source>
        <dbReference type="EMBL" id="SEM31462.1"/>
    </source>
</evidence>
<gene>
    <name evidence="2" type="ORF">SAMN05216431_10157</name>
</gene>
<comment type="caution">
    <text evidence="2">The sequence shown here is derived from an EMBL/GenBank/DDBJ whole genome shotgun (WGS) entry which is preliminary data.</text>
</comment>
<dbReference type="Proteomes" id="UP000182089">
    <property type="component" value="Unassembled WGS sequence"/>
</dbReference>
<organism evidence="2 3">
    <name type="scientific">Ligilactobacillus ruminis</name>
    <dbReference type="NCBI Taxonomy" id="1623"/>
    <lineage>
        <taxon>Bacteria</taxon>
        <taxon>Bacillati</taxon>
        <taxon>Bacillota</taxon>
        <taxon>Bacilli</taxon>
        <taxon>Lactobacillales</taxon>
        <taxon>Lactobacillaceae</taxon>
        <taxon>Ligilactobacillus</taxon>
    </lineage>
</organism>
<accession>A0ABY1A8W9</accession>
<name>A0ABY1A8W9_9LACO</name>